<evidence type="ECO:0000313" key="1">
    <source>
        <dbReference type="EMBL" id="CAL8131543.1"/>
    </source>
</evidence>
<organism evidence="1 2">
    <name type="scientific">Orchesella dallaii</name>
    <dbReference type="NCBI Taxonomy" id="48710"/>
    <lineage>
        <taxon>Eukaryota</taxon>
        <taxon>Metazoa</taxon>
        <taxon>Ecdysozoa</taxon>
        <taxon>Arthropoda</taxon>
        <taxon>Hexapoda</taxon>
        <taxon>Collembola</taxon>
        <taxon>Entomobryomorpha</taxon>
        <taxon>Entomobryoidea</taxon>
        <taxon>Orchesellidae</taxon>
        <taxon>Orchesellinae</taxon>
        <taxon>Orchesella</taxon>
    </lineage>
</organism>
<accession>A0ABP1RNE8</accession>
<reference evidence="1 2" key="1">
    <citation type="submission" date="2024-08" db="EMBL/GenBank/DDBJ databases">
        <authorList>
            <person name="Cucini C."/>
            <person name="Frati F."/>
        </authorList>
    </citation>
    <scope>NUCLEOTIDE SEQUENCE [LARGE SCALE GENOMIC DNA]</scope>
</reference>
<comment type="caution">
    <text evidence="1">The sequence shown here is derived from an EMBL/GenBank/DDBJ whole genome shotgun (WGS) entry which is preliminary data.</text>
</comment>
<dbReference type="PROSITE" id="PS50231">
    <property type="entry name" value="RICIN_B_LECTIN"/>
    <property type="match status" value="1"/>
</dbReference>
<keyword evidence="2" id="KW-1185">Reference proteome</keyword>
<name>A0ABP1RNE8_9HEXA</name>
<gene>
    <name evidence="1" type="ORF">ODALV1_LOCUS24225</name>
</gene>
<evidence type="ECO:0000313" key="2">
    <source>
        <dbReference type="Proteomes" id="UP001642540"/>
    </source>
</evidence>
<protein>
    <submittedName>
        <fullName evidence="1">Uncharacterized protein</fullName>
    </submittedName>
</protein>
<proteinExistence type="predicted"/>
<sequence>MEKLSSFIIRLPAQKKNNCLSVISSNVTLEKCHLRKSRFRISRIIFKNPSKSCRDNSSDEVRYKIHSSLNSCFDVSTLKSSSPEKMNYFIESSMCSLLKSVEGIRTDSQLWQLCTQNGNCSLNLDDQTWGSLLKTNSQTIMAEVNCTEEEITTSTPPEIITSIGNVSLNHSDDIGTEDGAVIIEGNGSVSRFSNFFNSALWSIVLFLAFHFAI</sequence>
<dbReference type="EMBL" id="CAXLJM020000088">
    <property type="protein sequence ID" value="CAL8131543.1"/>
    <property type="molecule type" value="Genomic_DNA"/>
</dbReference>
<dbReference type="Proteomes" id="UP001642540">
    <property type="component" value="Unassembled WGS sequence"/>
</dbReference>